<dbReference type="PROSITE" id="PS50255">
    <property type="entry name" value="CYTOCHROME_B5_2"/>
    <property type="match status" value="1"/>
</dbReference>
<dbReference type="InterPro" id="IPR001199">
    <property type="entry name" value="Cyt_B5-like_heme/steroid-bd"/>
</dbReference>
<feature type="domain" description="Cytochrome b5 heme-binding" evidence="1">
    <location>
        <begin position="411"/>
        <end position="505"/>
    </location>
</feature>
<dbReference type="InterPro" id="IPR002937">
    <property type="entry name" value="Amino_oxidase"/>
</dbReference>
<dbReference type="SUPFAM" id="SSF55856">
    <property type="entry name" value="Cytochrome b5-like heme/steroid binding domain"/>
    <property type="match status" value="1"/>
</dbReference>
<dbReference type="SUPFAM" id="SSF51905">
    <property type="entry name" value="FAD/NAD(P)-binding domain"/>
    <property type="match status" value="1"/>
</dbReference>
<name>A0A6C0CS63_9ZZZZ</name>
<reference evidence="2" key="1">
    <citation type="journal article" date="2020" name="Nature">
        <title>Giant virus diversity and host interactions through global metagenomics.</title>
        <authorList>
            <person name="Schulz F."/>
            <person name="Roux S."/>
            <person name="Paez-Espino D."/>
            <person name="Jungbluth S."/>
            <person name="Walsh D.A."/>
            <person name="Denef V.J."/>
            <person name="McMahon K.D."/>
            <person name="Konstantinidis K.T."/>
            <person name="Eloe-Fadrosh E.A."/>
            <person name="Kyrpides N.C."/>
            <person name="Woyke T."/>
        </authorList>
    </citation>
    <scope>NUCLEOTIDE SEQUENCE</scope>
    <source>
        <strain evidence="2">GVMAG-M-3300021962-46</strain>
    </source>
</reference>
<proteinExistence type="predicted"/>
<dbReference type="InterPro" id="IPR050464">
    <property type="entry name" value="Zeta_carotene_desat/Oxidored"/>
</dbReference>
<dbReference type="Pfam" id="PF01593">
    <property type="entry name" value="Amino_oxidase"/>
    <property type="match status" value="1"/>
</dbReference>
<sequence>MKHIMVIGGGIAGMYTALRYIERGVLVTLVEKNYQLGGNIKTIQIGETLLEAGPSRFNKNHRLLLQLLQRYGLHIYEHKSGREFRPILDCKRQVIIDPTPEWIQKVLSYSKKVNSSLLKNITFNQLCEMVLGFKTAKQLIESFGYNAEFLTLNAYSAVQIFKEDFMNKYPYYSCVEGLSELVKRMEKELIEKQVTVLKNTEVHKINFKKEHYSIHLTNGNTYEADHIIFALPKSALMSMDFFNDYAKSLFNTVVSVSLHRIYAKFVKSWFKGIVKFTTDLQLRQFIPIDEEKGIAMVSYSDLFDADYWKTFADQGSEILERQLDKQLKELFPRINLPKMEWVTSYYWKEGVHTWIPNIDPEQIREKLNEIYPNIAIVGESYSLRQGWIEGALETVESVIKQFENKTGGATMKMYTSKELKDLIKKEPSRIWVLLKLPMDSKTRIIDVTEWSQIHPGGAEPYIRNMYKDITKEFLTINHHYEDISQKNIKQHVLDMVHKYTIGYKSD</sequence>
<organism evidence="2">
    <name type="scientific">viral metagenome</name>
    <dbReference type="NCBI Taxonomy" id="1070528"/>
    <lineage>
        <taxon>unclassified sequences</taxon>
        <taxon>metagenomes</taxon>
        <taxon>organismal metagenomes</taxon>
    </lineage>
</organism>
<dbReference type="GO" id="GO:0016491">
    <property type="term" value="F:oxidoreductase activity"/>
    <property type="evidence" value="ECO:0007669"/>
    <property type="project" value="InterPro"/>
</dbReference>
<evidence type="ECO:0000313" key="2">
    <source>
        <dbReference type="EMBL" id="QHT07057.1"/>
    </source>
</evidence>
<dbReference type="Pfam" id="PF00173">
    <property type="entry name" value="Cyt-b5"/>
    <property type="match status" value="1"/>
</dbReference>
<protein>
    <recommendedName>
        <fullName evidence="1">Cytochrome b5 heme-binding domain-containing protein</fullName>
    </recommendedName>
</protein>
<dbReference type="AlphaFoldDB" id="A0A6C0CS63"/>
<dbReference type="EMBL" id="MN739479">
    <property type="protein sequence ID" value="QHT07057.1"/>
    <property type="molecule type" value="Genomic_DNA"/>
</dbReference>
<dbReference type="Gene3D" id="3.10.120.10">
    <property type="entry name" value="Cytochrome b5-like heme/steroid binding domain"/>
    <property type="match status" value="1"/>
</dbReference>
<dbReference type="PANTHER" id="PTHR42923:SF3">
    <property type="entry name" value="PROTOPORPHYRINOGEN OXIDASE"/>
    <property type="match status" value="1"/>
</dbReference>
<dbReference type="InterPro" id="IPR036188">
    <property type="entry name" value="FAD/NAD-bd_sf"/>
</dbReference>
<dbReference type="PANTHER" id="PTHR42923">
    <property type="entry name" value="PROTOPORPHYRINOGEN OXIDASE"/>
    <property type="match status" value="1"/>
</dbReference>
<evidence type="ECO:0000259" key="1">
    <source>
        <dbReference type="PROSITE" id="PS50255"/>
    </source>
</evidence>
<dbReference type="Gene3D" id="3.50.50.60">
    <property type="entry name" value="FAD/NAD(P)-binding domain"/>
    <property type="match status" value="1"/>
</dbReference>
<dbReference type="InterPro" id="IPR036400">
    <property type="entry name" value="Cyt_B5-like_heme/steroid_sf"/>
</dbReference>
<accession>A0A6C0CS63</accession>